<evidence type="ECO:0000313" key="5">
    <source>
        <dbReference type="Proteomes" id="UP001054837"/>
    </source>
</evidence>
<comment type="subcellular location">
    <subcellularLocation>
        <location evidence="1">Membrane</location>
    </subcellularLocation>
</comment>
<comment type="caution">
    <text evidence="4">The sequence shown here is derived from an EMBL/GenBank/DDBJ whole genome shotgun (WGS) entry which is preliminary data.</text>
</comment>
<evidence type="ECO:0000256" key="1">
    <source>
        <dbReference type="ARBA" id="ARBA00004370"/>
    </source>
</evidence>
<reference evidence="4 5" key="1">
    <citation type="submission" date="2021-06" db="EMBL/GenBank/DDBJ databases">
        <title>Caerostris darwini draft genome.</title>
        <authorList>
            <person name="Kono N."/>
            <person name="Arakawa K."/>
        </authorList>
    </citation>
    <scope>NUCLEOTIDE SEQUENCE [LARGE SCALE GENOMIC DNA]</scope>
</reference>
<dbReference type="GO" id="GO:0005230">
    <property type="term" value="F:extracellular ligand-gated monoatomic ion channel activity"/>
    <property type="evidence" value="ECO:0007669"/>
    <property type="project" value="InterPro"/>
</dbReference>
<gene>
    <name evidence="4" type="ORF">CDAR_392081</name>
</gene>
<protein>
    <recommendedName>
        <fullName evidence="3">Neurotransmitter-gated ion-channel ligand-binding domain-containing protein</fullName>
    </recommendedName>
</protein>
<dbReference type="GO" id="GO:0016020">
    <property type="term" value="C:membrane"/>
    <property type="evidence" value="ECO:0007669"/>
    <property type="project" value="UniProtKB-SubCell"/>
</dbReference>
<keyword evidence="5" id="KW-1185">Reference proteome</keyword>
<feature type="domain" description="Neurotransmitter-gated ion-channel ligand-binding" evidence="3">
    <location>
        <begin position="38"/>
        <end position="70"/>
    </location>
</feature>
<sequence length="88" mass="10323">MKAMKLHAVSILTDLLVHSPFNSSGSKWKQHINYGQDKLTVTNSCPMDLRYFPMDRQQCTVEVESSDFAMSHYWIELLLVFDIWRLQT</sequence>
<dbReference type="InterPro" id="IPR006202">
    <property type="entry name" value="Neur_chan_lig-bd"/>
</dbReference>
<evidence type="ECO:0000256" key="2">
    <source>
        <dbReference type="ARBA" id="ARBA00023136"/>
    </source>
</evidence>
<accession>A0AAV4S0Z5</accession>
<proteinExistence type="predicted"/>
<dbReference type="Pfam" id="PF02931">
    <property type="entry name" value="Neur_chan_LBD"/>
    <property type="match status" value="1"/>
</dbReference>
<dbReference type="EMBL" id="BPLQ01007044">
    <property type="protein sequence ID" value="GIY27355.1"/>
    <property type="molecule type" value="Genomic_DNA"/>
</dbReference>
<dbReference type="SUPFAM" id="SSF63712">
    <property type="entry name" value="Nicotinic receptor ligand binding domain-like"/>
    <property type="match status" value="1"/>
</dbReference>
<evidence type="ECO:0000259" key="3">
    <source>
        <dbReference type="Pfam" id="PF02931"/>
    </source>
</evidence>
<evidence type="ECO:0000313" key="4">
    <source>
        <dbReference type="EMBL" id="GIY27355.1"/>
    </source>
</evidence>
<dbReference type="InterPro" id="IPR018000">
    <property type="entry name" value="Neurotransmitter_ion_chnl_CS"/>
</dbReference>
<dbReference type="InterPro" id="IPR036734">
    <property type="entry name" value="Neur_chan_lig-bd_sf"/>
</dbReference>
<dbReference type="AlphaFoldDB" id="A0AAV4S0Z5"/>
<name>A0AAV4S0Z5_9ARAC</name>
<dbReference type="Proteomes" id="UP001054837">
    <property type="component" value="Unassembled WGS sequence"/>
</dbReference>
<dbReference type="Gene3D" id="2.70.170.10">
    <property type="entry name" value="Neurotransmitter-gated ion-channel ligand-binding domain"/>
    <property type="match status" value="1"/>
</dbReference>
<dbReference type="PROSITE" id="PS00236">
    <property type="entry name" value="NEUROTR_ION_CHANNEL"/>
    <property type="match status" value="1"/>
</dbReference>
<keyword evidence="2" id="KW-0472">Membrane</keyword>
<organism evidence="4 5">
    <name type="scientific">Caerostris darwini</name>
    <dbReference type="NCBI Taxonomy" id="1538125"/>
    <lineage>
        <taxon>Eukaryota</taxon>
        <taxon>Metazoa</taxon>
        <taxon>Ecdysozoa</taxon>
        <taxon>Arthropoda</taxon>
        <taxon>Chelicerata</taxon>
        <taxon>Arachnida</taxon>
        <taxon>Araneae</taxon>
        <taxon>Araneomorphae</taxon>
        <taxon>Entelegynae</taxon>
        <taxon>Araneoidea</taxon>
        <taxon>Araneidae</taxon>
        <taxon>Caerostris</taxon>
    </lineage>
</organism>